<dbReference type="InterPro" id="IPR003332">
    <property type="entry name" value="Decorin-bd"/>
</dbReference>
<dbReference type="Proteomes" id="UP000566276">
    <property type="component" value="Unassembled WGS sequence"/>
</dbReference>
<reference evidence="2 3" key="1">
    <citation type="submission" date="2020-08" db="EMBL/GenBank/DDBJ databases">
        <title>Genomic Encyclopedia of Type Strains, Phase IV (KMG-IV): sequencing the most valuable type-strain genomes for metagenomic binning, comparative biology and taxonomic classification.</title>
        <authorList>
            <person name="Goeker M."/>
        </authorList>
    </citation>
    <scope>NUCLEOTIDE SEQUENCE [LARGE SCALE GENOMIC DNA]</scope>
    <source>
        <strain evidence="2 3">DSM 16813</strain>
    </source>
</reference>
<accession>A0ABR6PBS3</accession>
<comment type="caution">
    <text evidence="2">The sequence shown here is derived from an EMBL/GenBank/DDBJ whole genome shotgun (WGS) entry which is preliminary data.</text>
</comment>
<evidence type="ECO:0000313" key="2">
    <source>
        <dbReference type="EMBL" id="MBB6031873.1"/>
    </source>
</evidence>
<keyword evidence="1" id="KW-0732">Signal</keyword>
<dbReference type="NCBIfam" id="NF033720">
    <property type="entry name" value="DbpB"/>
    <property type="match status" value="1"/>
</dbReference>
<keyword evidence="3" id="KW-1185">Reference proteome</keyword>
<dbReference type="GO" id="GO:0016829">
    <property type="term" value="F:lyase activity"/>
    <property type="evidence" value="ECO:0007669"/>
    <property type="project" value="UniProtKB-KW"/>
</dbReference>
<protein>
    <submittedName>
        <fullName evidence="2">Pectate lyase</fullName>
    </submittedName>
</protein>
<sequence>MKKPNLIIVALFNALFAACHFGLTGEIKAKLESSSADVKSKILQIKEDAAKKGVNFLAFTDTATGSKVTTGGSALREAKVQAINEVEKFLKIIEEEALKLKENGNSSQFLAMYDLMLEVSGSLDAIGIKGVKTSISEEASYNPVTTAERLVEVKTKIEDKLEGVKKRQKLEGEDTKISKSKKPK</sequence>
<keyword evidence="2" id="KW-0456">Lyase</keyword>
<evidence type="ECO:0000256" key="1">
    <source>
        <dbReference type="SAM" id="SignalP"/>
    </source>
</evidence>
<organism evidence="2 3">
    <name type="scientific">Borreliella spielmanii</name>
    <dbReference type="NCBI Taxonomy" id="88916"/>
    <lineage>
        <taxon>Bacteria</taxon>
        <taxon>Pseudomonadati</taxon>
        <taxon>Spirochaetota</taxon>
        <taxon>Spirochaetia</taxon>
        <taxon>Spirochaetales</taxon>
        <taxon>Borreliaceae</taxon>
        <taxon>Borreliella</taxon>
    </lineage>
</organism>
<feature type="signal peptide" evidence="1">
    <location>
        <begin position="1"/>
        <end position="17"/>
    </location>
</feature>
<dbReference type="PROSITE" id="PS51257">
    <property type="entry name" value="PROKAR_LIPOPROTEIN"/>
    <property type="match status" value="1"/>
</dbReference>
<feature type="chain" id="PRO_5046266150" evidence="1">
    <location>
        <begin position="18"/>
        <end position="184"/>
    </location>
</feature>
<name>A0ABR6PBS3_9SPIR</name>
<dbReference type="RefSeq" id="WP_183224189.1">
    <property type="nucleotide sequence ID" value="NZ_JACHFA010000003.1"/>
</dbReference>
<dbReference type="Pfam" id="PF02352">
    <property type="entry name" value="Decorin_bind"/>
    <property type="match status" value="1"/>
</dbReference>
<proteinExistence type="predicted"/>
<gene>
    <name evidence="2" type="ORF">HNR35_000876</name>
</gene>
<dbReference type="EMBL" id="JACHFA010000003">
    <property type="protein sequence ID" value="MBB6031873.1"/>
    <property type="molecule type" value="Genomic_DNA"/>
</dbReference>
<dbReference type="InterPro" id="IPR038353">
    <property type="entry name" value="Decorin-db_sf"/>
</dbReference>
<dbReference type="Gene3D" id="1.20.1420.40">
    <property type="entry name" value="Decorin-binding protein"/>
    <property type="match status" value="1"/>
</dbReference>
<dbReference type="InterPro" id="IPR053514">
    <property type="entry name" value="Decorin-Binding"/>
</dbReference>
<evidence type="ECO:0000313" key="3">
    <source>
        <dbReference type="Proteomes" id="UP000566276"/>
    </source>
</evidence>